<dbReference type="CDD" id="cd04481">
    <property type="entry name" value="RPA1_DBD_B_like"/>
    <property type="match status" value="1"/>
</dbReference>
<name>A0ABC8JR63_ERUVS</name>
<feature type="domain" description="Replication protein A 70 kDa DNA-binding subunit B/D first OB fold" evidence="1">
    <location>
        <begin position="13"/>
        <end position="109"/>
    </location>
</feature>
<dbReference type="Gene3D" id="2.40.50.140">
    <property type="entry name" value="Nucleic acid-binding proteins"/>
    <property type="match status" value="1"/>
</dbReference>
<accession>A0ABC8JR63</accession>
<keyword evidence="3" id="KW-1185">Reference proteome</keyword>
<dbReference type="Proteomes" id="UP001642260">
    <property type="component" value="Unassembled WGS sequence"/>
</dbReference>
<protein>
    <recommendedName>
        <fullName evidence="1">Replication protein A 70 kDa DNA-binding subunit B/D first OB fold domain-containing protein</fullName>
    </recommendedName>
</protein>
<dbReference type="AlphaFoldDB" id="A0ABC8JR63"/>
<organism evidence="2 3">
    <name type="scientific">Eruca vesicaria subsp. sativa</name>
    <name type="common">Garden rocket</name>
    <name type="synonym">Eruca sativa</name>
    <dbReference type="NCBI Taxonomy" id="29727"/>
    <lineage>
        <taxon>Eukaryota</taxon>
        <taxon>Viridiplantae</taxon>
        <taxon>Streptophyta</taxon>
        <taxon>Embryophyta</taxon>
        <taxon>Tracheophyta</taxon>
        <taxon>Spermatophyta</taxon>
        <taxon>Magnoliopsida</taxon>
        <taxon>eudicotyledons</taxon>
        <taxon>Gunneridae</taxon>
        <taxon>Pentapetalae</taxon>
        <taxon>rosids</taxon>
        <taxon>malvids</taxon>
        <taxon>Brassicales</taxon>
        <taxon>Brassicaceae</taxon>
        <taxon>Brassiceae</taxon>
        <taxon>Eruca</taxon>
    </lineage>
</organism>
<gene>
    <name evidence="2" type="ORF">ERUC_LOCUS14248</name>
</gene>
<reference evidence="2 3" key="1">
    <citation type="submission" date="2022-03" db="EMBL/GenBank/DDBJ databases">
        <authorList>
            <person name="Macdonald S."/>
            <person name="Ahmed S."/>
            <person name="Newling K."/>
        </authorList>
    </citation>
    <scope>NUCLEOTIDE SEQUENCE [LARGE SCALE GENOMIC DNA]</scope>
</reference>
<comment type="caution">
    <text evidence="2">The sequence shown here is derived from an EMBL/GenBank/DDBJ whole genome shotgun (WGS) entry which is preliminary data.</text>
</comment>
<dbReference type="InterPro" id="IPR012340">
    <property type="entry name" value="NA-bd_OB-fold"/>
</dbReference>
<evidence type="ECO:0000313" key="3">
    <source>
        <dbReference type="Proteomes" id="UP001642260"/>
    </source>
</evidence>
<dbReference type="Pfam" id="PF02721">
    <property type="entry name" value="DUF223"/>
    <property type="match status" value="1"/>
</dbReference>
<dbReference type="InterPro" id="IPR003871">
    <property type="entry name" value="RFA1B/D_OB_1st"/>
</dbReference>
<evidence type="ECO:0000259" key="1">
    <source>
        <dbReference type="Pfam" id="PF02721"/>
    </source>
</evidence>
<sequence length="254" mass="29747">MEHYNTLGEVVYNEKVKHWHFRVKIIRIYHFYSFVTGKGSQHVYVIADEHGIKMEMTIYDIYGDRFKGLEKQEGKLVEIFIVEVSRARSGFNAAKSKFTITATGDTQIHTIDPLNDQLYFEFKGIHEIPHMSYKERNFPIVVFKTEAHFDDPEGPKMVFYIRDNIESHIKCVATGKHAYAFQEGFENRGGRRQVIVVLKMWRVRDYFFYSCPIEEWFPTEGNLSNFRFNLCLPKGGVQTIGNNSDPYVRKYGAI</sequence>
<proteinExistence type="predicted"/>
<evidence type="ECO:0000313" key="2">
    <source>
        <dbReference type="EMBL" id="CAH8337231.1"/>
    </source>
</evidence>
<dbReference type="SUPFAM" id="SSF50249">
    <property type="entry name" value="Nucleic acid-binding proteins"/>
    <property type="match status" value="1"/>
</dbReference>
<dbReference type="EMBL" id="CAKOAT010132933">
    <property type="protein sequence ID" value="CAH8337231.1"/>
    <property type="molecule type" value="Genomic_DNA"/>
</dbReference>